<keyword evidence="3" id="KW-0136">Cellulose degradation</keyword>
<accession>A0A1Y2ISJ1</accession>
<keyword evidence="4" id="KW-0560">Oxidoreductase</keyword>
<evidence type="ECO:0000256" key="1">
    <source>
        <dbReference type="ARBA" id="ARBA00001973"/>
    </source>
</evidence>
<keyword evidence="2" id="KW-0479">Metal-binding</keyword>
<dbReference type="GO" id="GO:0046872">
    <property type="term" value="F:metal ion binding"/>
    <property type="evidence" value="ECO:0007669"/>
    <property type="project" value="UniProtKB-KW"/>
</dbReference>
<dbReference type="AlphaFoldDB" id="A0A1Y2ISJ1"/>
<dbReference type="PANTHER" id="PTHR33353">
    <property type="entry name" value="PUTATIVE (AFU_ORTHOLOGUE AFUA_1G12560)-RELATED"/>
    <property type="match status" value="1"/>
</dbReference>
<feature type="domain" description="Auxiliary Activity family 9 catalytic" evidence="14">
    <location>
        <begin position="21"/>
        <end position="240"/>
    </location>
</feature>
<evidence type="ECO:0000256" key="12">
    <source>
        <dbReference type="ARBA" id="ARBA00047174"/>
    </source>
</evidence>
<keyword evidence="16" id="KW-1185">Reference proteome</keyword>
<evidence type="ECO:0000256" key="13">
    <source>
        <dbReference type="SAM" id="SignalP"/>
    </source>
</evidence>
<gene>
    <name evidence="15" type="ORF">PYCCODRAFT_1466495</name>
</gene>
<organism evidence="15 16">
    <name type="scientific">Trametes coccinea (strain BRFM310)</name>
    <name type="common">Pycnoporus coccineus</name>
    <dbReference type="NCBI Taxonomy" id="1353009"/>
    <lineage>
        <taxon>Eukaryota</taxon>
        <taxon>Fungi</taxon>
        <taxon>Dikarya</taxon>
        <taxon>Basidiomycota</taxon>
        <taxon>Agaricomycotina</taxon>
        <taxon>Agaricomycetes</taxon>
        <taxon>Polyporales</taxon>
        <taxon>Polyporaceae</taxon>
        <taxon>Trametes</taxon>
    </lineage>
</organism>
<dbReference type="Gene3D" id="2.70.50.70">
    <property type="match status" value="1"/>
</dbReference>
<evidence type="ECO:0000256" key="9">
    <source>
        <dbReference type="ARBA" id="ARBA00023326"/>
    </source>
</evidence>
<evidence type="ECO:0000259" key="14">
    <source>
        <dbReference type="Pfam" id="PF03443"/>
    </source>
</evidence>
<evidence type="ECO:0000256" key="5">
    <source>
        <dbReference type="ARBA" id="ARBA00023008"/>
    </source>
</evidence>
<dbReference type="EC" id="1.14.99.56" evidence="12"/>
<dbReference type="GO" id="GO:0004497">
    <property type="term" value="F:monooxygenase activity"/>
    <property type="evidence" value="ECO:0007669"/>
    <property type="project" value="UniProtKB-KW"/>
</dbReference>
<comment type="cofactor">
    <cofactor evidence="1">
        <name>Cu(2+)</name>
        <dbReference type="ChEBI" id="CHEBI:29036"/>
    </cofactor>
</comment>
<reference evidence="15 16" key="1">
    <citation type="journal article" date="2015" name="Biotechnol. Biofuels">
        <title>Enhanced degradation of softwood versus hardwood by the white-rot fungus Pycnoporus coccineus.</title>
        <authorList>
            <person name="Couturier M."/>
            <person name="Navarro D."/>
            <person name="Chevret D."/>
            <person name="Henrissat B."/>
            <person name="Piumi F."/>
            <person name="Ruiz-Duenas F.J."/>
            <person name="Martinez A.T."/>
            <person name="Grigoriev I.V."/>
            <person name="Riley R."/>
            <person name="Lipzen A."/>
            <person name="Berrin J.G."/>
            <person name="Master E.R."/>
            <person name="Rosso M.N."/>
        </authorList>
    </citation>
    <scope>NUCLEOTIDE SEQUENCE [LARGE SCALE GENOMIC DNA]</scope>
    <source>
        <strain evidence="15 16">BRFM310</strain>
    </source>
</reference>
<evidence type="ECO:0000256" key="10">
    <source>
        <dbReference type="ARBA" id="ARBA00044502"/>
    </source>
</evidence>
<sequence>MFSAILTLLVTALAATRVDAHGYVQEVVIGSTHYTGYLPYQDPYYPVPPERIIRKIPGNGPVTDVTLIDLQCNGDSPDGIIGSAPAPLFAPVNAGDEIKLNWTTWPDSHVGPMITYLARAPSDITKWQPGDDAVWFKVAEAGKTADGKWAATDLLSAADSIYTFTIPPNLQPGQYIIRHEIIALHGAFAYPGAQFYPSCIQIEVSGSGNAFPDASSLVSFPGAYTPETPGIVFDVYDNTSQPYPIPGPAVWTGGN</sequence>
<proteinExistence type="inferred from homology"/>
<keyword evidence="5" id="KW-0186">Copper</keyword>
<dbReference type="InterPro" id="IPR005103">
    <property type="entry name" value="AA9_LPMO"/>
</dbReference>
<feature type="signal peptide" evidence="13">
    <location>
        <begin position="1"/>
        <end position="20"/>
    </location>
</feature>
<evidence type="ECO:0000256" key="7">
    <source>
        <dbReference type="ARBA" id="ARBA00023157"/>
    </source>
</evidence>
<evidence type="ECO:0000313" key="16">
    <source>
        <dbReference type="Proteomes" id="UP000193067"/>
    </source>
</evidence>
<evidence type="ECO:0000313" key="15">
    <source>
        <dbReference type="EMBL" id="OSD04057.1"/>
    </source>
</evidence>
<feature type="chain" id="PRO_5012937650" description="lytic cellulose monooxygenase (C4-dehydrogenating)" evidence="13">
    <location>
        <begin position="21"/>
        <end position="255"/>
    </location>
</feature>
<evidence type="ECO:0000256" key="8">
    <source>
        <dbReference type="ARBA" id="ARBA00023277"/>
    </source>
</evidence>
<comment type="similarity">
    <text evidence="10">Belongs to the polysaccharide monooxygenase AA9 family.</text>
</comment>
<evidence type="ECO:0000256" key="6">
    <source>
        <dbReference type="ARBA" id="ARBA00023033"/>
    </source>
</evidence>
<dbReference type="Proteomes" id="UP000193067">
    <property type="component" value="Unassembled WGS sequence"/>
</dbReference>
<dbReference type="STRING" id="1353009.A0A1Y2ISJ1"/>
<dbReference type="PANTHER" id="PTHR33353:SF6">
    <property type="entry name" value="ENDOGLUCANASE IV"/>
    <property type="match status" value="1"/>
</dbReference>
<dbReference type="EMBL" id="KZ084098">
    <property type="protein sequence ID" value="OSD04057.1"/>
    <property type="molecule type" value="Genomic_DNA"/>
</dbReference>
<comment type="catalytic activity">
    <reaction evidence="11">
        <text>[(1-&gt;4)-beta-D-glucosyl]n+m + reduced acceptor + O2 = 4-dehydro-beta-D-glucosyl-[(1-&gt;4)-beta-D-glucosyl]n-1 + [(1-&gt;4)-beta-D-glucosyl]m + acceptor + H2O.</text>
        <dbReference type="EC" id="1.14.99.56"/>
    </reaction>
</comment>
<dbReference type="Pfam" id="PF03443">
    <property type="entry name" value="AA9"/>
    <property type="match status" value="1"/>
</dbReference>
<evidence type="ECO:0000256" key="3">
    <source>
        <dbReference type="ARBA" id="ARBA00023001"/>
    </source>
</evidence>
<keyword evidence="9" id="KW-0624">Polysaccharide degradation</keyword>
<evidence type="ECO:0000256" key="11">
    <source>
        <dbReference type="ARBA" id="ARBA00045077"/>
    </source>
</evidence>
<dbReference type="InterPro" id="IPR049892">
    <property type="entry name" value="AA9"/>
</dbReference>
<name>A0A1Y2ISJ1_TRAC3</name>
<dbReference type="CDD" id="cd21175">
    <property type="entry name" value="LPMO_AA9"/>
    <property type="match status" value="1"/>
</dbReference>
<protein>
    <recommendedName>
        <fullName evidence="12">lytic cellulose monooxygenase (C4-dehydrogenating)</fullName>
        <ecNumber evidence="12">1.14.99.56</ecNumber>
    </recommendedName>
</protein>
<dbReference type="GO" id="GO:0030245">
    <property type="term" value="P:cellulose catabolic process"/>
    <property type="evidence" value="ECO:0007669"/>
    <property type="project" value="UniProtKB-KW"/>
</dbReference>
<evidence type="ECO:0000256" key="4">
    <source>
        <dbReference type="ARBA" id="ARBA00023002"/>
    </source>
</evidence>
<keyword evidence="13" id="KW-0732">Signal</keyword>
<keyword evidence="6 15" id="KW-0503">Monooxygenase</keyword>
<keyword evidence="7" id="KW-1015">Disulfide bond</keyword>
<evidence type="ECO:0000256" key="2">
    <source>
        <dbReference type="ARBA" id="ARBA00022723"/>
    </source>
</evidence>
<keyword evidence="8" id="KW-0119">Carbohydrate metabolism</keyword>
<dbReference type="OrthoDB" id="4849160at2759"/>